<dbReference type="EMBL" id="SJDU01000029">
    <property type="protein sequence ID" value="TKZ36045.1"/>
    <property type="molecule type" value="Genomic_DNA"/>
</dbReference>
<evidence type="ECO:0000259" key="2">
    <source>
        <dbReference type="Pfam" id="PF11396"/>
    </source>
</evidence>
<feature type="signal peptide" evidence="1">
    <location>
        <begin position="1"/>
        <end position="20"/>
    </location>
</feature>
<name>A0ABY2TTH7_9SPIR</name>
<organism evidence="3 4">
    <name type="scientific">Brachyspira catarrhinii</name>
    <dbReference type="NCBI Taxonomy" id="2528966"/>
    <lineage>
        <taxon>Bacteria</taxon>
        <taxon>Pseudomonadati</taxon>
        <taxon>Spirochaetota</taxon>
        <taxon>Spirochaetia</taxon>
        <taxon>Brachyspirales</taxon>
        <taxon>Brachyspiraceae</taxon>
        <taxon>Brachyspira</taxon>
    </lineage>
</organism>
<gene>
    <name evidence="3" type="ORF">EZH24_02060</name>
</gene>
<evidence type="ECO:0000313" key="3">
    <source>
        <dbReference type="EMBL" id="TKZ36045.1"/>
    </source>
</evidence>
<sequence length="112" mass="13212">MRKYKYFFILIILFYSFLNAQDLPKNAFNFMDSVFPDFKIDNIALENNIYKVTLLNEAVISFDGQGDWVKIDSSFEPIPQTVFPKKVLDSISKKFKNPKIVHANKYDKIYEK</sequence>
<evidence type="ECO:0000313" key="4">
    <source>
        <dbReference type="Proteomes" id="UP000310168"/>
    </source>
</evidence>
<dbReference type="Pfam" id="PF11396">
    <property type="entry name" value="PepSY_like"/>
    <property type="match status" value="1"/>
</dbReference>
<proteinExistence type="predicted"/>
<dbReference type="SUPFAM" id="SSF160574">
    <property type="entry name" value="BT0923-like"/>
    <property type="match status" value="1"/>
</dbReference>
<protein>
    <recommendedName>
        <fullName evidence="2">Putative beta-lactamase-inhibitor-like PepSY-like domain-containing protein</fullName>
    </recommendedName>
</protein>
<dbReference type="Gene3D" id="3.40.1420.30">
    <property type="match status" value="1"/>
</dbReference>
<feature type="domain" description="Putative beta-lactamase-inhibitor-like PepSY-like" evidence="2">
    <location>
        <begin position="49"/>
        <end position="111"/>
    </location>
</feature>
<accession>A0ABY2TTH7</accession>
<reference evidence="3 4" key="1">
    <citation type="journal article" date="2019" name="Anaerobe">
        <title>Brachyspira catarrhinii sp. nov., an anaerobic intestinal spirochaete isolated from vervet monkeys may have been misidentified as Brachyspira aalborgi in previous studies.</title>
        <authorList>
            <person name="Phillips N.D."/>
            <person name="La T."/>
            <person name="Hampson D.J."/>
        </authorList>
    </citation>
    <scope>NUCLEOTIDE SEQUENCE [LARGE SCALE GENOMIC DNA]</scope>
    <source>
        <strain evidence="3 4">Z12</strain>
    </source>
</reference>
<evidence type="ECO:0000256" key="1">
    <source>
        <dbReference type="SAM" id="SignalP"/>
    </source>
</evidence>
<keyword evidence="4" id="KW-1185">Reference proteome</keyword>
<dbReference type="RefSeq" id="WP_137997478.1">
    <property type="nucleotide sequence ID" value="NZ_SJDU01000029.1"/>
</dbReference>
<dbReference type="InterPro" id="IPR021533">
    <property type="entry name" value="PepSY-like"/>
</dbReference>
<keyword evidence="1" id="KW-0732">Signal</keyword>
<feature type="chain" id="PRO_5046878951" description="Putative beta-lactamase-inhibitor-like PepSY-like domain-containing protein" evidence="1">
    <location>
        <begin position="21"/>
        <end position="112"/>
    </location>
</feature>
<comment type="caution">
    <text evidence="3">The sequence shown here is derived from an EMBL/GenBank/DDBJ whole genome shotgun (WGS) entry which is preliminary data.</text>
</comment>
<dbReference type="Proteomes" id="UP000310168">
    <property type="component" value="Unassembled WGS sequence"/>
</dbReference>